<accession>A0A2P2QQI4</accession>
<protein>
    <submittedName>
        <fullName evidence="1">Uncharacterized protein</fullName>
    </submittedName>
</protein>
<dbReference type="EMBL" id="GGEC01088756">
    <property type="protein sequence ID" value="MBX69240.1"/>
    <property type="molecule type" value="Transcribed_RNA"/>
</dbReference>
<sequence length="47" mass="5267">MKLRSSKLLYPDLTDFSMHLMRPISVAKPPNGCPNGPQVRPLNITMT</sequence>
<proteinExistence type="predicted"/>
<organism evidence="1">
    <name type="scientific">Rhizophora mucronata</name>
    <name type="common">Asiatic mangrove</name>
    <dbReference type="NCBI Taxonomy" id="61149"/>
    <lineage>
        <taxon>Eukaryota</taxon>
        <taxon>Viridiplantae</taxon>
        <taxon>Streptophyta</taxon>
        <taxon>Embryophyta</taxon>
        <taxon>Tracheophyta</taxon>
        <taxon>Spermatophyta</taxon>
        <taxon>Magnoliopsida</taxon>
        <taxon>eudicotyledons</taxon>
        <taxon>Gunneridae</taxon>
        <taxon>Pentapetalae</taxon>
        <taxon>rosids</taxon>
        <taxon>fabids</taxon>
        <taxon>Malpighiales</taxon>
        <taxon>Rhizophoraceae</taxon>
        <taxon>Rhizophora</taxon>
    </lineage>
</organism>
<evidence type="ECO:0000313" key="1">
    <source>
        <dbReference type="EMBL" id="MBX69240.1"/>
    </source>
</evidence>
<name>A0A2P2QQI4_RHIMU</name>
<reference evidence="1" key="1">
    <citation type="submission" date="2018-02" db="EMBL/GenBank/DDBJ databases">
        <title>Rhizophora mucronata_Transcriptome.</title>
        <authorList>
            <person name="Meera S.P."/>
            <person name="Sreeshan A."/>
            <person name="Augustine A."/>
        </authorList>
    </citation>
    <scope>NUCLEOTIDE SEQUENCE</scope>
    <source>
        <tissue evidence="1">Leaf</tissue>
    </source>
</reference>
<dbReference type="AlphaFoldDB" id="A0A2P2QQI4"/>